<keyword evidence="5" id="KW-0961">Cell wall biogenesis/degradation</keyword>
<keyword evidence="9" id="KW-0732">Signal</keyword>
<proteinExistence type="inferred from homology"/>
<feature type="transmembrane region" description="Helical" evidence="8">
    <location>
        <begin position="2201"/>
        <end position="2221"/>
    </location>
</feature>
<feature type="transmembrane region" description="Helical" evidence="8">
    <location>
        <begin position="2159"/>
        <end position="2181"/>
    </location>
</feature>
<dbReference type="PANTHER" id="PTHR47182">
    <property type="entry name" value="CELL WALL ALPHA-1,3-GLUCAN SYNTHASE AGS1-RELATED"/>
    <property type="match status" value="1"/>
</dbReference>
<feature type="transmembrane region" description="Helical" evidence="8">
    <location>
        <begin position="2383"/>
        <end position="2403"/>
    </location>
</feature>
<keyword evidence="8" id="KW-0472">Membrane</keyword>
<feature type="compositionally biased region" description="Low complexity" evidence="7">
    <location>
        <begin position="1831"/>
        <end position="1843"/>
    </location>
</feature>
<dbReference type="InterPro" id="IPR058657">
    <property type="entry name" value="Mok11-13/Ags1-like_Ig"/>
</dbReference>
<keyword evidence="8" id="KW-0812">Transmembrane</keyword>
<reference evidence="11 12" key="1">
    <citation type="submission" date="2021-11" db="EMBL/GenBank/DDBJ databases">
        <title>Black yeast isolated from Biological Soil Crust.</title>
        <authorList>
            <person name="Kurbessoian T."/>
        </authorList>
    </citation>
    <scope>NUCLEOTIDE SEQUENCE [LARGE SCALE GENOMIC DNA]</scope>
    <source>
        <strain evidence="11 12">CCFEE 5522</strain>
    </source>
</reference>
<dbReference type="SMART" id="SM00642">
    <property type="entry name" value="Aamy"/>
    <property type="match status" value="1"/>
</dbReference>
<feature type="compositionally biased region" description="Basic and acidic residues" evidence="7">
    <location>
        <begin position="1779"/>
        <end position="1788"/>
    </location>
</feature>
<evidence type="ECO:0000256" key="6">
    <source>
        <dbReference type="ARBA" id="ARBA00048960"/>
    </source>
</evidence>
<dbReference type="Pfam" id="PF26114">
    <property type="entry name" value="Ig_2_Mok13"/>
    <property type="match status" value="1"/>
</dbReference>
<dbReference type="CDD" id="cd06174">
    <property type="entry name" value="MFS"/>
    <property type="match status" value="1"/>
</dbReference>
<dbReference type="Gene3D" id="3.40.50.2000">
    <property type="entry name" value="Glycogen Phosphorylase B"/>
    <property type="match status" value="2"/>
</dbReference>
<comment type="similarity">
    <text evidence="1">Belongs to the glycosyltransferase group 1 family.</text>
</comment>
<dbReference type="Proteomes" id="UP001324427">
    <property type="component" value="Unassembled WGS sequence"/>
</dbReference>
<feature type="transmembrane region" description="Helical" evidence="8">
    <location>
        <begin position="2066"/>
        <end position="2089"/>
    </location>
</feature>
<evidence type="ECO:0000256" key="1">
    <source>
        <dbReference type="ARBA" id="ARBA00006122"/>
    </source>
</evidence>
<dbReference type="InterPro" id="IPR058655">
    <property type="entry name" value="Mok11-14/Ags1-like"/>
</dbReference>
<dbReference type="FunFam" id="3.40.50.2000:FF:000052">
    <property type="entry name" value="Alpha-1,3-glucan synthase Ags2"/>
    <property type="match status" value="1"/>
</dbReference>
<dbReference type="InterPro" id="IPR006047">
    <property type="entry name" value="GH13_cat_dom"/>
</dbReference>
<evidence type="ECO:0000256" key="7">
    <source>
        <dbReference type="SAM" id="MobiDB-lite"/>
    </source>
</evidence>
<dbReference type="InterPro" id="IPR017853">
    <property type="entry name" value="GH"/>
</dbReference>
<feature type="transmembrane region" description="Helical" evidence="8">
    <location>
        <begin position="2266"/>
        <end position="2285"/>
    </location>
</feature>
<feature type="region of interest" description="Disordered" evidence="7">
    <location>
        <begin position="1678"/>
        <end position="1811"/>
    </location>
</feature>
<dbReference type="Pfam" id="PF26122">
    <property type="entry name" value="CBM_Mok13"/>
    <property type="match status" value="1"/>
</dbReference>
<organism evidence="11 12">
    <name type="scientific">Oleoguttula mirabilis</name>
    <dbReference type="NCBI Taxonomy" id="1507867"/>
    <lineage>
        <taxon>Eukaryota</taxon>
        <taxon>Fungi</taxon>
        <taxon>Dikarya</taxon>
        <taxon>Ascomycota</taxon>
        <taxon>Pezizomycotina</taxon>
        <taxon>Dothideomycetes</taxon>
        <taxon>Dothideomycetidae</taxon>
        <taxon>Mycosphaerellales</taxon>
        <taxon>Teratosphaeriaceae</taxon>
        <taxon>Oleoguttula</taxon>
    </lineage>
</organism>
<dbReference type="InterPro" id="IPR013534">
    <property type="entry name" value="Starch_synth_cat_dom"/>
</dbReference>
<feature type="chain" id="PRO_5043978909" description="alpha-1,3-glucan synthase" evidence="9">
    <location>
        <begin position="20"/>
        <end position="2411"/>
    </location>
</feature>
<evidence type="ECO:0000256" key="8">
    <source>
        <dbReference type="SAM" id="Phobius"/>
    </source>
</evidence>
<comment type="catalytic activity">
    <reaction evidence="6">
        <text>[(1-&gt;3)-alpha-D-glucosyl](n) + UDP-alpha-D-glucose = [(1-&gt;3)-alpha-D-glucosyl](n+1) + UDP + H(+)</text>
        <dbReference type="Rhea" id="RHEA:19749"/>
        <dbReference type="Rhea" id="RHEA-COMP:11150"/>
        <dbReference type="Rhea" id="RHEA-COMP:11151"/>
        <dbReference type="ChEBI" id="CHEBI:15378"/>
        <dbReference type="ChEBI" id="CHEBI:28100"/>
        <dbReference type="ChEBI" id="CHEBI:58223"/>
        <dbReference type="ChEBI" id="CHEBI:58885"/>
        <dbReference type="EC" id="2.4.1.183"/>
    </reaction>
</comment>
<evidence type="ECO:0000259" key="10">
    <source>
        <dbReference type="SMART" id="SM00642"/>
    </source>
</evidence>
<dbReference type="EMBL" id="JAVFHQ010000036">
    <property type="protein sequence ID" value="KAK4542978.1"/>
    <property type="molecule type" value="Genomic_DNA"/>
</dbReference>
<dbReference type="Pfam" id="PF08323">
    <property type="entry name" value="Glyco_transf_5"/>
    <property type="match status" value="1"/>
</dbReference>
<feature type="transmembrane region" description="Helical" evidence="8">
    <location>
        <begin position="2040"/>
        <end position="2059"/>
    </location>
</feature>
<evidence type="ECO:0000256" key="3">
    <source>
        <dbReference type="ARBA" id="ARBA00022676"/>
    </source>
</evidence>
<dbReference type="GO" id="GO:0047657">
    <property type="term" value="F:alpha-1,3-glucan synthase activity"/>
    <property type="evidence" value="ECO:0007669"/>
    <property type="project" value="UniProtKB-EC"/>
</dbReference>
<dbReference type="InterPro" id="IPR058654">
    <property type="entry name" value="Mok11-14/Ags1-like_TM"/>
</dbReference>
<protein>
    <recommendedName>
        <fullName evidence="2">alpha-1,3-glucan synthase</fullName>
        <ecNumber evidence="2">2.4.1.183</ecNumber>
    </recommendedName>
</protein>
<feature type="transmembrane region" description="Helical" evidence="8">
    <location>
        <begin position="2297"/>
        <end position="2317"/>
    </location>
</feature>
<feature type="signal peptide" evidence="9">
    <location>
        <begin position="1"/>
        <end position="19"/>
    </location>
</feature>
<dbReference type="Gene3D" id="3.20.20.80">
    <property type="entry name" value="Glycosidases"/>
    <property type="match status" value="2"/>
</dbReference>
<evidence type="ECO:0000313" key="11">
    <source>
        <dbReference type="EMBL" id="KAK4542978.1"/>
    </source>
</evidence>
<dbReference type="Pfam" id="PF26127">
    <property type="entry name" value="12TM_Mok13"/>
    <property type="match status" value="1"/>
</dbReference>
<feature type="transmembrane region" description="Helical" evidence="8">
    <location>
        <begin position="2008"/>
        <end position="2028"/>
    </location>
</feature>
<keyword evidence="12" id="KW-1185">Reference proteome</keyword>
<evidence type="ECO:0000313" key="12">
    <source>
        <dbReference type="Proteomes" id="UP001324427"/>
    </source>
</evidence>
<dbReference type="Pfam" id="PF26108">
    <property type="entry name" value="GH_Mok13"/>
    <property type="match status" value="1"/>
</dbReference>
<keyword evidence="4" id="KW-0808">Transferase</keyword>
<evidence type="ECO:0000256" key="9">
    <source>
        <dbReference type="SAM" id="SignalP"/>
    </source>
</evidence>
<dbReference type="PANTHER" id="PTHR47182:SF2">
    <property type="entry name" value="CELL WALL ALPHA-1,3-GLUCAN SYNTHASE AGS1"/>
    <property type="match status" value="1"/>
</dbReference>
<dbReference type="Pfam" id="PF00128">
    <property type="entry name" value="Alpha-amylase"/>
    <property type="match status" value="1"/>
</dbReference>
<dbReference type="SUPFAM" id="SSF53756">
    <property type="entry name" value="UDP-Glycosyltransferase/glycogen phosphorylase"/>
    <property type="match status" value="1"/>
</dbReference>
<feature type="compositionally biased region" description="Low complexity" evidence="7">
    <location>
        <begin position="1764"/>
        <end position="1778"/>
    </location>
</feature>
<dbReference type="InterPro" id="IPR058656">
    <property type="entry name" value="Mok11-13/Ags1-like_GH"/>
</dbReference>
<dbReference type="GO" id="GO:0009277">
    <property type="term" value="C:fungal-type cell wall"/>
    <property type="evidence" value="ECO:0007669"/>
    <property type="project" value="TreeGrafter"/>
</dbReference>
<comment type="caution">
    <text evidence="11">The sequence shown here is derived from an EMBL/GenBank/DDBJ whole genome shotgun (WGS) entry which is preliminary data.</text>
</comment>
<feature type="region of interest" description="Disordered" evidence="7">
    <location>
        <begin position="1146"/>
        <end position="1165"/>
    </location>
</feature>
<feature type="transmembrane region" description="Helical" evidence="8">
    <location>
        <begin position="2338"/>
        <end position="2356"/>
    </location>
</feature>
<feature type="compositionally biased region" description="Polar residues" evidence="7">
    <location>
        <begin position="1681"/>
        <end position="1691"/>
    </location>
</feature>
<feature type="transmembrane region" description="Helical" evidence="8">
    <location>
        <begin position="2233"/>
        <end position="2254"/>
    </location>
</feature>
<keyword evidence="8" id="KW-1133">Transmembrane helix</keyword>
<dbReference type="EC" id="2.4.1.183" evidence="2"/>
<dbReference type="FunFam" id="3.40.50.2000:FF:000058">
    <property type="entry name" value="Alpha-1,3-glucan synthase Ags1"/>
    <property type="match status" value="1"/>
</dbReference>
<sequence length="2411" mass="268388">MFRTTWLLTLASLSSFTSASWYDEAEVDWNLNANQDASGPLEYTVPAWPSDHSYTASPTNWRMPFYSFFLDRFVNGDPTNDNANGTSWEHDVYGTQLRHGGDMKGLQDSLDYIYGMGIRGLYIAGSNFLNMPWEADQYSPYDHTILDHHLGTIAQYREAIQAVHDMGMYVIFDNTMATMSDLFAFKGYANSSTPWSYTEHHMSYKTDFVYRDYSHSNNFEDTCSYSYPRFWDQGGNQIDDNDTQAMVGCMDSEFDQYGEVGAFGVYPEWQKQLSKFNGVQDRLREWRPEVLDKLNHFSCMLIQGLDIDGFRLDKAMQITVDPLGNFSHYQRECAAKVGKDNFFVVGEIVNGNADGAVYLGRGKEPGMSMDNLTLAVTSNDTDYIRDHGHQALDAAAFHYSVYRGLMRFLGLDGDLLAADDAPVNFQQQWGTFMQTNDLMNANTGKFDPRHMYGVSNQDVLRWPGLTNGTERQLLGDFVVTLLMPGIPLVTWGEEQAFYTLDNTASNYVYGRGSMSSAQAWQMHGCHVVPDANLNNAPFNSSRYACQDDKVSLDHRDASHPLYGMHKEMYEMRRRFPVLNDGWTVNELSKQTFNYTLPGSDGSPTETGLWSVLRGRMEGIQNFTDEGTVGGNQGVWLLYSNYNGSTNYTSDCSSDTEAIISPFDSGTVVKNLFYPFDEWSTVNSSAQLGIEGSTNVNGCLERINMTLYGFKAFVPLDSWLAPSPVITKFLPGHDARILSNTSSDEASSVDIEVRFSSQMDCDSFQDGFSVNSTTESGKQASLKTSSIDCVTIDPEFEAYYYGPSPSIWRVRATLENVYDGVHMVNVKNVTNADKDAATNSNDHFMFRIGQADNPIVFPTSANYSTSLLFKTETNKRDLASDTYSGFFVNHKAPGADKWRYSMSFGGVWSDWLTYVAGNATLPSQEWTGTKLQTWSGDHVQVQYWSSTAGSSSHVIEGDLAGSDGPIRRFPHLFIHGSFNQYGYDSGLPNEMKQLDNGTWHYDFLTEWPSQFQVNVWGMATNGEPDVSFAFGDVDNDTVLDRIAPTSLEETVVNITNYGPSSPHLAWRILFNDADYRYYLVGVGSRYTQLALWFLLAIIPVCTAVTGVVLYIHYFYGVKFNQIGLEDKKDILPIAIVKRVFGRDKLDEKNSDAGTPRALSPSMNDGGPRGSVILDGFTAGATIEGSRRTVLIGTMEYDISDWNIKVKIGGLGVMAQLMGKNLQHQDLVWVVPCAGGIDYPVDTPGLPIDVTILGRTYEVQVQYHKLSNITYMLLDAPVFRRQTSKEPYPARMDDLDSAIYYSAWNQCIAEAMRRFPVDLYHINDYHGTVAPLYLLPDTMPCCLSLHNAEFQGLWPMRNPREVDEICSVFNLPQPVVQRYIQFGEVFNLLHAGASILRIHQKGFGAVGVSKKYGKRSWARYPIFWGLKKIGALPNPDPSDIAEWDKKLADPNDIQIDPVYESGRAGLKRQAQEWANLEQRADADLFVFVGRWSMQKGIDLIADVFPGVLEAHPHTQLIAIGPTIDLYGTFAALKLDVMMKKYPGRVYSKPEFTALPPFIFSGAEFALIPSRDEPFGLVAVEFGRKGALGVGSRVGGLGQMPGWWYTVESTTTKHNMAQFKMAIAGALASDYETRAIMRARSAKQRFPVAQWKEDLEILQGTSIKIHKRQMEHISAKRMGLDTGSAASSGWNTPNLPGWMTPKSGWATPTGYATPRGATTPTHSRPGTRSSSPVRSGATTPSRTAPLSLGMRHGPGHSPPEDGPAMRSLPASSRSNGPSSRRNSYEEEERARRPLSSIEDEEIITTDRAEEAKRRSRMGTITADTFNFGLRDGTRSAAEPSAPARAAQNHQTLGGGDTGTSFPFLAQPHTPFRGDTPGTPGTLTPQEPLATDKIMDEKKGQPQDLMPFFTDPTGLYYKTFEKRLEDLNGKNSESQMCVEEYLAKSEKQWFSRLHVAKMSRNNTPGASRAATPAGSIFEGGDSEEPMSQFLLPQNYTPPSGLRRIMMTKVGDWPIYAFLIALGQILAANSYQITLLSGQVGETATQLYVIASIYLVTTLLWWYMFRRLAAIYCLSLPWFFYGMAFFLLAFAPYASSTSGRGWVQNVATAISTGSAPVKDWAFRACAIQGTQQLYVVALWAWGDKLTAMNADGTSQDLGGVLTGIGIPASIFLWAVGIVLFLGLPDFYRQKPGAVPDFYTSILRRKIVLWFWFAVFIQNLFLSAPYGRNWSFLFASKHISGGATFGLIVLFFVVFWGLALMYFAHLSTTHSWFLPLFAVGLLAPRWAQIWWGTSGFGTYLPWAGGPVASAVLSRCLWLWLGLLDQIQGVGIGMLLLQTMVRVHISWALMFGQCIGSVASIIARADGLNSVGPGPTFPNIAGSLSGLNNAWFWICLLCQLSIPVGYFVYFRKEQLTKP</sequence>
<dbReference type="Pfam" id="PF00534">
    <property type="entry name" value="Glycos_transf_1"/>
    <property type="match status" value="1"/>
</dbReference>
<dbReference type="GO" id="GO:0070600">
    <property type="term" value="P:fungal-type cell wall (1-&gt;3)-alpha-glucan biosynthetic process"/>
    <property type="evidence" value="ECO:0007669"/>
    <property type="project" value="TreeGrafter"/>
</dbReference>
<evidence type="ECO:0000256" key="4">
    <source>
        <dbReference type="ARBA" id="ARBA00022679"/>
    </source>
</evidence>
<gene>
    <name evidence="11" type="ORF">LTR36_005976</name>
</gene>
<keyword evidence="3" id="KW-0328">Glycosyltransferase</keyword>
<name>A0AAV9JD11_9PEZI</name>
<feature type="region of interest" description="Disordered" evidence="7">
    <location>
        <begin position="1830"/>
        <end position="1857"/>
    </location>
</feature>
<evidence type="ECO:0000256" key="2">
    <source>
        <dbReference type="ARBA" id="ARBA00012688"/>
    </source>
</evidence>
<dbReference type="InterPro" id="IPR001296">
    <property type="entry name" value="Glyco_trans_1"/>
</dbReference>
<feature type="domain" description="Glycosyl hydrolase family 13 catalytic" evidence="10">
    <location>
        <begin position="67"/>
        <end position="518"/>
    </location>
</feature>
<dbReference type="InterPro" id="IPR058658">
    <property type="entry name" value="Mok11-13/Ags1-like_Ig_2"/>
</dbReference>
<dbReference type="InterPro" id="IPR058659">
    <property type="entry name" value="Mok11-13/Ags1-like_CBM"/>
</dbReference>
<dbReference type="Pfam" id="PF26111">
    <property type="entry name" value="Ig_Mok13"/>
    <property type="match status" value="1"/>
</dbReference>
<feature type="transmembrane region" description="Helical" evidence="8">
    <location>
        <begin position="1088"/>
        <end position="1110"/>
    </location>
</feature>
<dbReference type="SUPFAM" id="SSF51445">
    <property type="entry name" value="(Trans)glycosidases"/>
    <property type="match status" value="1"/>
</dbReference>
<accession>A0AAV9JD11</accession>
<feature type="compositionally biased region" description="Polar residues" evidence="7">
    <location>
        <begin position="1713"/>
        <end position="1741"/>
    </location>
</feature>
<evidence type="ECO:0000256" key="5">
    <source>
        <dbReference type="ARBA" id="ARBA00023316"/>
    </source>
</evidence>